<evidence type="ECO:0000313" key="3">
    <source>
        <dbReference type="Proteomes" id="UP001264980"/>
    </source>
</evidence>
<feature type="transmembrane region" description="Helical" evidence="1">
    <location>
        <begin position="344"/>
        <end position="367"/>
    </location>
</feature>
<keyword evidence="1" id="KW-1133">Transmembrane helix</keyword>
<feature type="transmembrane region" description="Helical" evidence="1">
    <location>
        <begin position="116"/>
        <end position="137"/>
    </location>
</feature>
<sequence>MKTFPLFNAERAGMLSFVKAIELKNLKPKRFHISQSGYLYPRLFFVDLLVLAAFCYLLFPVFIFIVGFVRTEISAVLVGLVGYGMYSGICNANFSVHFKILTKRMASERYVWRAHLALVGLLVFIWLSFSSIGGIGYRNFDSGIRSSLLWHLVTGSWPLYFRKEYFGEEFGSISDKAYVYYFAYYLPAAVVGKWLGWKAANLALFAYSWIGASLALMLVRMHVRQRGYAVTFFVFIGICLFGGMDYIFNELLGFTTDRSEMWLSPLHYFSHTRNLFWAPQHCLPTWLIIGIILNHRQISPALMRIFPLACVAMLLWSPLCLIGIAPFILIILKYYWKEWLQWNWTNALTCFLFLILFAFIVSNDFSFGMIYAPNALEGYWVQYGLFIIAEFLVLSSIFVFANPKIVKDDILLVALISLFAIPIFLLGRWNDWSIKLSIPPLFVLSVFVIKQIIWLIETRKKYILIAVLLFSTCALTPLEELVYSARNYRIAFENPPEIRDFGPNYIVWQQLGDPGSFFFRYLARP</sequence>
<feature type="transmembrane region" description="Helical" evidence="1">
    <location>
        <begin position="379"/>
        <end position="398"/>
    </location>
</feature>
<comment type="caution">
    <text evidence="2">The sequence shown here is derived from an EMBL/GenBank/DDBJ whole genome shotgun (WGS) entry which is preliminary data.</text>
</comment>
<protein>
    <submittedName>
        <fullName evidence="2">Uncharacterized protein</fullName>
    </submittedName>
</protein>
<organism evidence="2 3">
    <name type="scientific">Dyadobacter fermentans</name>
    <dbReference type="NCBI Taxonomy" id="94254"/>
    <lineage>
        <taxon>Bacteria</taxon>
        <taxon>Pseudomonadati</taxon>
        <taxon>Bacteroidota</taxon>
        <taxon>Cytophagia</taxon>
        <taxon>Cytophagales</taxon>
        <taxon>Spirosomataceae</taxon>
        <taxon>Dyadobacter</taxon>
    </lineage>
</organism>
<feature type="transmembrane region" description="Helical" evidence="1">
    <location>
        <begin position="436"/>
        <end position="456"/>
    </location>
</feature>
<accession>A0ABU1QVZ6</accession>
<feature type="transmembrane region" description="Helical" evidence="1">
    <location>
        <begin position="43"/>
        <end position="69"/>
    </location>
</feature>
<feature type="transmembrane region" description="Helical" evidence="1">
    <location>
        <begin position="177"/>
        <end position="196"/>
    </location>
</feature>
<dbReference type="RefSeq" id="WP_309983023.1">
    <property type="nucleotide sequence ID" value="NZ_JAVDTI010000002.1"/>
</dbReference>
<feature type="transmembrane region" description="Helical" evidence="1">
    <location>
        <begin position="410"/>
        <end position="429"/>
    </location>
</feature>
<evidence type="ECO:0000313" key="2">
    <source>
        <dbReference type="EMBL" id="MDR6805326.1"/>
    </source>
</evidence>
<feature type="transmembrane region" description="Helical" evidence="1">
    <location>
        <begin position="75"/>
        <end position="96"/>
    </location>
</feature>
<keyword evidence="3" id="KW-1185">Reference proteome</keyword>
<reference evidence="2 3" key="1">
    <citation type="submission" date="2023-07" db="EMBL/GenBank/DDBJ databases">
        <title>Sorghum-associated microbial communities from plants grown in Nebraska, USA.</title>
        <authorList>
            <person name="Schachtman D."/>
        </authorList>
    </citation>
    <scope>NUCLEOTIDE SEQUENCE [LARGE SCALE GENOMIC DNA]</scope>
    <source>
        <strain evidence="2 3">BE57</strain>
    </source>
</reference>
<keyword evidence="1" id="KW-0472">Membrane</keyword>
<gene>
    <name evidence="2" type="ORF">J2W84_002372</name>
</gene>
<dbReference type="EMBL" id="JAVDTI010000002">
    <property type="protein sequence ID" value="MDR6805326.1"/>
    <property type="molecule type" value="Genomic_DNA"/>
</dbReference>
<proteinExistence type="predicted"/>
<feature type="transmembrane region" description="Helical" evidence="1">
    <location>
        <begin position="305"/>
        <end position="332"/>
    </location>
</feature>
<name>A0ABU1QVZ6_9BACT</name>
<feature type="transmembrane region" description="Helical" evidence="1">
    <location>
        <begin position="462"/>
        <end position="483"/>
    </location>
</feature>
<dbReference type="Proteomes" id="UP001264980">
    <property type="component" value="Unassembled WGS sequence"/>
</dbReference>
<feature type="transmembrane region" description="Helical" evidence="1">
    <location>
        <begin position="228"/>
        <end position="248"/>
    </location>
</feature>
<evidence type="ECO:0000256" key="1">
    <source>
        <dbReference type="SAM" id="Phobius"/>
    </source>
</evidence>
<keyword evidence="1" id="KW-0812">Transmembrane</keyword>
<feature type="transmembrane region" description="Helical" evidence="1">
    <location>
        <begin position="202"/>
        <end position="221"/>
    </location>
</feature>